<accession>A0A179HF56</accession>
<reference evidence="3 5" key="3">
    <citation type="submission" date="2016-02" db="EMBL/GenBank/DDBJ databases">
        <title>Biosynthesis of antibiotic leucinostatins and their inhibition on Phytophthora in bio-control Purpureocillium lilacinum.</title>
        <authorList>
            <person name="Wang G."/>
            <person name="Liu Z."/>
            <person name="Lin R."/>
            <person name="Li E."/>
            <person name="Mao Z."/>
            <person name="Ling J."/>
            <person name="Yin W."/>
            <person name="Xie B."/>
        </authorList>
    </citation>
    <scope>NUCLEOTIDE SEQUENCE [LARGE SCALE GENOMIC DNA]</scope>
    <source>
        <strain evidence="2">PLBJ-1</strain>
        <strain evidence="3">PLFJ-1</strain>
    </source>
</reference>
<comment type="caution">
    <text evidence="3">The sequence shown here is derived from an EMBL/GenBank/DDBJ whole genome shotgun (WGS) entry which is preliminary data.</text>
</comment>
<dbReference type="Proteomes" id="UP000245956">
    <property type="component" value="Unassembled WGS sequence"/>
</dbReference>
<reference evidence="1" key="4">
    <citation type="submission" date="2023-11" db="EMBL/GenBank/DDBJ databases">
        <authorList>
            <person name="Beijen E."/>
            <person name="Ohm R.A."/>
        </authorList>
    </citation>
    <scope>NUCLEOTIDE SEQUENCE</scope>
    <source>
        <strain evidence="1">CBS 150709</strain>
    </source>
</reference>
<organism evidence="3 5">
    <name type="scientific">Purpureocillium lilacinum</name>
    <name type="common">Paecilomyces lilacinus</name>
    <dbReference type="NCBI Taxonomy" id="33203"/>
    <lineage>
        <taxon>Eukaryota</taxon>
        <taxon>Fungi</taxon>
        <taxon>Dikarya</taxon>
        <taxon>Ascomycota</taxon>
        <taxon>Pezizomycotina</taxon>
        <taxon>Sordariomycetes</taxon>
        <taxon>Hypocreomycetidae</taxon>
        <taxon>Hypocreales</taxon>
        <taxon>Ophiocordycipitaceae</taxon>
        <taxon>Purpureocillium</taxon>
    </lineage>
</organism>
<evidence type="ECO:0000313" key="5">
    <source>
        <dbReference type="Proteomes" id="UP000078340"/>
    </source>
</evidence>
<dbReference type="EMBL" id="LSBH01000004">
    <property type="protein sequence ID" value="OAQ80492.1"/>
    <property type="molecule type" value="Genomic_DNA"/>
</dbReference>
<dbReference type="InterPro" id="IPR022085">
    <property type="entry name" value="OpdG"/>
</dbReference>
<proteinExistence type="predicted"/>
<dbReference type="AlphaFoldDB" id="A0A179HF56"/>
<evidence type="ECO:0000313" key="4">
    <source>
        <dbReference type="EMBL" id="PWI71265.1"/>
    </source>
</evidence>
<dbReference type="KEGG" id="plj:28888688"/>
<dbReference type="GeneID" id="28888688"/>
<dbReference type="OMA" id="WSMERWR"/>
<dbReference type="PANTHER" id="PTHR38797">
    <property type="entry name" value="NUCLEAR PORE COMPLEX PROTEIN NUP85-RELATED"/>
    <property type="match status" value="1"/>
</dbReference>
<dbReference type="InterPro" id="IPR053204">
    <property type="entry name" value="Oxopyrrolidines_Biosynth-assoc"/>
</dbReference>
<dbReference type="EMBL" id="LCWV01000008">
    <property type="protein sequence ID" value="PWI71265.1"/>
    <property type="molecule type" value="Genomic_DNA"/>
</dbReference>
<evidence type="ECO:0000313" key="7">
    <source>
        <dbReference type="Proteomes" id="UP001287286"/>
    </source>
</evidence>
<dbReference type="PANTHER" id="PTHR38797:SF4">
    <property type="entry name" value="NUCLEAR PORE COMPLEX PROTEIN NUP85"/>
    <property type="match status" value="1"/>
</dbReference>
<evidence type="ECO:0000313" key="6">
    <source>
        <dbReference type="Proteomes" id="UP000245956"/>
    </source>
</evidence>
<dbReference type="Pfam" id="PF12311">
    <property type="entry name" value="DUF3632"/>
    <property type="match status" value="1"/>
</dbReference>
<dbReference type="Proteomes" id="UP000078240">
    <property type="component" value="Unassembled WGS sequence"/>
</dbReference>
<evidence type="ECO:0000313" key="1">
    <source>
        <dbReference type="EMBL" id="KAK4090042.1"/>
    </source>
</evidence>
<reference evidence="1 7" key="5">
    <citation type="journal article" date="2024" name="Microbiol. Resour. Announc.">
        <title>Genome annotations for the ascomycete fungi Trichoderma harzianum, Trichoderma aggressivum, and Purpureocillium lilacinum.</title>
        <authorList>
            <person name="Beijen E.P.W."/>
            <person name="Ohm R.A."/>
        </authorList>
    </citation>
    <scope>NUCLEOTIDE SEQUENCE [LARGE SCALE GENOMIC DNA]</scope>
    <source>
        <strain evidence="1 7">CBS 150709</strain>
    </source>
</reference>
<sequence>MASPISLALSNPDDDKSLVLIANTLQDFVNGIVAAAAAAQDIDKVIVDECQADDPQPSGWQKYLWNCIGKAAMEIPADHPGQDRLVRLLQELQRLPRHGVPEKVGDEIFQKELWVLTPENKYDGLEQWLWELDQGSFTGTQQVESSEAAATSYVNFSAFLARLLHSEVVEATRLCALIRPSPFATGNPLTSTAYPDASEAAQHYEPWAVAAGQWILHAAEVLYEMGEKETLTEIGRQKWTPALWNGWKSRFTAVANAEEFSSKAREVASKALEKMAEVEREGVTTNVVDTFGFISLKE</sequence>
<gene>
    <name evidence="4" type="ORF">PCL_12633</name>
    <name evidence="1" type="ORF">Purlil1_5668</name>
    <name evidence="2" type="ORF">VFPBJ_06077</name>
    <name evidence="3" type="ORF">VFPFJ_06564</name>
</gene>
<dbReference type="Proteomes" id="UP000078340">
    <property type="component" value="Unassembled WGS sequence"/>
</dbReference>
<dbReference type="OrthoDB" id="3350591at2759"/>
<keyword evidence="7" id="KW-1185">Reference proteome</keyword>
<reference evidence="4 6" key="2">
    <citation type="journal article" date="2016" name="Front. Microbiol.">
        <title>Genome and transcriptome sequences reveal the specific parasitism of the nematophagous Purpureocillium lilacinum 36-1.</title>
        <authorList>
            <person name="Xie J."/>
            <person name="Li S."/>
            <person name="Mo C."/>
            <person name="Xiao X."/>
            <person name="Peng D."/>
            <person name="Wang G."/>
            <person name="Xiao Y."/>
        </authorList>
    </citation>
    <scope>NUCLEOTIDE SEQUENCE [LARGE SCALE GENOMIC DNA]</scope>
    <source>
        <strain evidence="4 6">36-1</strain>
    </source>
</reference>
<name>A0A179HF56_PURLI</name>
<reference evidence="4" key="1">
    <citation type="submission" date="2015-05" db="EMBL/GenBank/DDBJ databases">
        <authorList>
            <person name="Wang D.B."/>
            <person name="Wang M."/>
        </authorList>
    </citation>
    <scope>NUCLEOTIDE SEQUENCE</scope>
    <source>
        <strain evidence="4">36-1</strain>
    </source>
</reference>
<dbReference type="Proteomes" id="UP001287286">
    <property type="component" value="Unassembled WGS sequence"/>
</dbReference>
<evidence type="ECO:0000313" key="3">
    <source>
        <dbReference type="EMBL" id="OAQ88099.1"/>
    </source>
</evidence>
<dbReference type="EMBL" id="JAWRVI010000017">
    <property type="protein sequence ID" value="KAK4090042.1"/>
    <property type="molecule type" value="Genomic_DNA"/>
</dbReference>
<dbReference type="EMBL" id="LSBI01000006">
    <property type="protein sequence ID" value="OAQ88099.1"/>
    <property type="molecule type" value="Genomic_DNA"/>
</dbReference>
<protein>
    <submittedName>
        <fullName evidence="3">Uncharacterized protein</fullName>
    </submittedName>
</protein>
<dbReference type="STRING" id="33203.A0A179HF56"/>
<evidence type="ECO:0000313" key="2">
    <source>
        <dbReference type="EMBL" id="OAQ80492.1"/>
    </source>
</evidence>